<dbReference type="InterPro" id="IPR050832">
    <property type="entry name" value="Bact_Acetyltransf"/>
</dbReference>
<dbReference type="PROSITE" id="PS51186">
    <property type="entry name" value="GNAT"/>
    <property type="match status" value="1"/>
</dbReference>
<comment type="caution">
    <text evidence="4">The sequence shown here is derived from an EMBL/GenBank/DDBJ whole genome shotgun (WGS) entry which is preliminary data.</text>
</comment>
<dbReference type="Gene3D" id="3.40.630.30">
    <property type="match status" value="1"/>
</dbReference>
<evidence type="ECO:0000256" key="2">
    <source>
        <dbReference type="ARBA" id="ARBA00023315"/>
    </source>
</evidence>
<reference evidence="5" key="1">
    <citation type="journal article" date="2019" name="Int. J. Syst. Evol. Microbiol.">
        <title>The Global Catalogue of Microorganisms (GCM) 10K type strain sequencing project: providing services to taxonomists for standard genome sequencing and annotation.</title>
        <authorList>
            <consortium name="The Broad Institute Genomics Platform"/>
            <consortium name="The Broad Institute Genome Sequencing Center for Infectious Disease"/>
            <person name="Wu L."/>
            <person name="Ma J."/>
        </authorList>
    </citation>
    <scope>NUCLEOTIDE SEQUENCE [LARGE SCALE GENOMIC DNA]</scope>
    <source>
        <strain evidence="5">CCUG 60022</strain>
    </source>
</reference>
<sequence>MIELLRTTTENKDFLNLIPLLDAELKISDGDNHSFYDQFNKLDTIKNVVVAYENKKPIGCGAFKFHKNKTVEIKRMFVSPLGRRKGIASKVLNELELWAKELGYTKCILETGKQQPEAIELYKKSGYAITPNFGFYENVENSVCFEKNLRTS</sequence>
<dbReference type="RefSeq" id="WP_298262906.1">
    <property type="nucleotide sequence ID" value="NZ_JBHTIC010000006.1"/>
</dbReference>
<proteinExistence type="predicted"/>
<organism evidence="4 5">
    <name type="scientific">Lutibacter aestuarii</name>
    <dbReference type="NCBI Taxonomy" id="861111"/>
    <lineage>
        <taxon>Bacteria</taxon>
        <taxon>Pseudomonadati</taxon>
        <taxon>Bacteroidota</taxon>
        <taxon>Flavobacteriia</taxon>
        <taxon>Flavobacteriales</taxon>
        <taxon>Flavobacteriaceae</taxon>
        <taxon>Lutibacter</taxon>
    </lineage>
</organism>
<dbReference type="SUPFAM" id="SSF55729">
    <property type="entry name" value="Acyl-CoA N-acyltransferases (Nat)"/>
    <property type="match status" value="1"/>
</dbReference>
<keyword evidence="1" id="KW-0808">Transferase</keyword>
<evidence type="ECO:0000313" key="5">
    <source>
        <dbReference type="Proteomes" id="UP001597032"/>
    </source>
</evidence>
<accession>A0ABW2Z3L5</accession>
<feature type="domain" description="N-acetyltransferase" evidence="3">
    <location>
        <begin position="3"/>
        <end position="150"/>
    </location>
</feature>
<gene>
    <name evidence="4" type="ORF">ACFQZW_04965</name>
</gene>
<dbReference type="Proteomes" id="UP001597032">
    <property type="component" value="Unassembled WGS sequence"/>
</dbReference>
<dbReference type="InterPro" id="IPR000182">
    <property type="entry name" value="GNAT_dom"/>
</dbReference>
<dbReference type="CDD" id="cd04301">
    <property type="entry name" value="NAT_SF"/>
    <property type="match status" value="1"/>
</dbReference>
<dbReference type="PANTHER" id="PTHR43877:SF2">
    <property type="entry name" value="AMINOALKYLPHOSPHONATE N-ACETYLTRANSFERASE-RELATED"/>
    <property type="match status" value="1"/>
</dbReference>
<keyword evidence="2" id="KW-0012">Acyltransferase</keyword>
<dbReference type="PANTHER" id="PTHR43877">
    <property type="entry name" value="AMINOALKYLPHOSPHONATE N-ACETYLTRANSFERASE-RELATED-RELATED"/>
    <property type="match status" value="1"/>
</dbReference>
<evidence type="ECO:0000313" key="4">
    <source>
        <dbReference type="EMBL" id="MFD0761423.1"/>
    </source>
</evidence>
<protein>
    <submittedName>
        <fullName evidence="4">GNAT family N-acetyltransferase</fullName>
    </submittedName>
</protein>
<evidence type="ECO:0000256" key="1">
    <source>
        <dbReference type="ARBA" id="ARBA00022679"/>
    </source>
</evidence>
<dbReference type="Pfam" id="PF00583">
    <property type="entry name" value="Acetyltransf_1"/>
    <property type="match status" value="1"/>
</dbReference>
<dbReference type="EMBL" id="JBHTIC010000006">
    <property type="protein sequence ID" value="MFD0761423.1"/>
    <property type="molecule type" value="Genomic_DNA"/>
</dbReference>
<dbReference type="InterPro" id="IPR016181">
    <property type="entry name" value="Acyl_CoA_acyltransferase"/>
</dbReference>
<evidence type="ECO:0000259" key="3">
    <source>
        <dbReference type="PROSITE" id="PS51186"/>
    </source>
</evidence>
<keyword evidence="5" id="KW-1185">Reference proteome</keyword>
<name>A0ABW2Z3L5_9FLAO</name>